<evidence type="ECO:0000256" key="3">
    <source>
        <dbReference type="SAM" id="Phobius"/>
    </source>
</evidence>
<protein>
    <submittedName>
        <fullName evidence="5">N-acetylmuramoyl-L-alanine amidase</fullName>
        <ecNumber evidence="5">3.5.1.28</ecNumber>
    </submittedName>
</protein>
<dbReference type="GO" id="GO:0009253">
    <property type="term" value="P:peptidoglycan catabolic process"/>
    <property type="evidence" value="ECO:0007669"/>
    <property type="project" value="InterPro"/>
</dbReference>
<dbReference type="SUPFAM" id="SSF53187">
    <property type="entry name" value="Zn-dependent exopeptidases"/>
    <property type="match status" value="1"/>
</dbReference>
<dbReference type="InterPro" id="IPR002508">
    <property type="entry name" value="MurNAc-LAA_cat"/>
</dbReference>
<keyword evidence="6" id="KW-1185">Reference proteome</keyword>
<sequence>MKLTGNKKRLTPWLLAAIVTLVIAFVVTVFLSIHNLNPQKQIIITKKTAQIHTQPKKNSGTVKEVQQGDTLFVLNQKRDWYRVKLSNNKKGWVAISDSNKGQKSPATNLTATIRQDKTKLLLKPKEDSPTITTLKSGTKITISSEQSGWSQVRAGKKEGWISNRSIKMGSRKKIDAPLTNKLYARQNGTYIRAKAKRSSESIYTLTYGDELIYLGTKGDWYKVLSPDKQIGYLPNWTVNFSKPDKKAPYQISPLADKIIILDAGHGGSDVGAISNDGIIYEKMITLSSARFVEKALDKTGANVVMTRSNDTFVDLQEIPLRGELVNADVFISFHYDSSGLSNQATGFTTYYYHEKDIPLGEVINKHLEKNIPLVNRGVALGDFLVIRESNTPSLLLELGYMNNDLDMQQFITKTYQKLVAKSVTDGLTEYFESK</sequence>
<accession>A0AAF0CUP6</accession>
<keyword evidence="2" id="KW-0961">Cell wall biogenesis/degradation</keyword>
<keyword evidence="3" id="KW-0812">Transmembrane</keyword>
<feature type="domain" description="SH3b" evidence="4">
    <location>
        <begin position="106"/>
        <end position="170"/>
    </location>
</feature>
<dbReference type="GO" id="GO:0008745">
    <property type="term" value="F:N-acetylmuramoyl-L-alanine amidase activity"/>
    <property type="evidence" value="ECO:0007669"/>
    <property type="project" value="UniProtKB-EC"/>
</dbReference>
<dbReference type="Proteomes" id="UP001179647">
    <property type="component" value="Chromosome"/>
</dbReference>
<name>A0AAF0CUP6_9ENTE</name>
<dbReference type="Pfam" id="PF01520">
    <property type="entry name" value="Amidase_3"/>
    <property type="match status" value="1"/>
</dbReference>
<proteinExistence type="predicted"/>
<dbReference type="KEGG" id="vie:OL234_09640"/>
<dbReference type="EC" id="3.5.1.28" evidence="5"/>
<evidence type="ECO:0000256" key="2">
    <source>
        <dbReference type="ARBA" id="ARBA00023316"/>
    </source>
</evidence>
<evidence type="ECO:0000313" key="6">
    <source>
        <dbReference type="Proteomes" id="UP001179647"/>
    </source>
</evidence>
<dbReference type="EMBL" id="CP110232">
    <property type="protein sequence ID" value="WEG73211.1"/>
    <property type="molecule type" value="Genomic_DNA"/>
</dbReference>
<dbReference type="PIRSF" id="PIRSF037846">
    <property type="entry name" value="Autolysin_YrvJ_prd"/>
    <property type="match status" value="1"/>
</dbReference>
<evidence type="ECO:0000256" key="1">
    <source>
        <dbReference type="ARBA" id="ARBA00022801"/>
    </source>
</evidence>
<gene>
    <name evidence="5" type="ORF">OL234_09640</name>
</gene>
<feature type="transmembrane region" description="Helical" evidence="3">
    <location>
        <begin position="12"/>
        <end position="33"/>
    </location>
</feature>
<keyword evidence="1 5" id="KW-0378">Hydrolase</keyword>
<keyword evidence="3" id="KW-0472">Membrane</keyword>
<dbReference type="PANTHER" id="PTHR30404:SF7">
    <property type="entry name" value="CELL WALL AMIDASE LYTH-RELATED"/>
    <property type="match status" value="1"/>
</dbReference>
<dbReference type="GO" id="GO:0030288">
    <property type="term" value="C:outer membrane-bounded periplasmic space"/>
    <property type="evidence" value="ECO:0007669"/>
    <property type="project" value="TreeGrafter"/>
</dbReference>
<keyword evidence="3" id="KW-1133">Transmembrane helix</keyword>
<dbReference type="PROSITE" id="PS51781">
    <property type="entry name" value="SH3B"/>
    <property type="match status" value="2"/>
</dbReference>
<dbReference type="InterPro" id="IPR050695">
    <property type="entry name" value="N-acetylmuramoyl_amidase_3"/>
</dbReference>
<organism evidence="5 6">
    <name type="scientific">Vagococcus intermedius</name>
    <dbReference type="NCBI Taxonomy" id="2991418"/>
    <lineage>
        <taxon>Bacteria</taxon>
        <taxon>Bacillati</taxon>
        <taxon>Bacillota</taxon>
        <taxon>Bacilli</taxon>
        <taxon>Lactobacillales</taxon>
        <taxon>Enterococcaceae</taxon>
        <taxon>Vagococcus</taxon>
    </lineage>
</organism>
<dbReference type="Gene3D" id="2.30.30.40">
    <property type="entry name" value="SH3 Domains"/>
    <property type="match status" value="3"/>
</dbReference>
<dbReference type="RefSeq" id="WP_275469014.1">
    <property type="nucleotide sequence ID" value="NZ_CP110232.1"/>
</dbReference>
<dbReference type="InterPro" id="IPR003646">
    <property type="entry name" value="SH3-like_bac-type"/>
</dbReference>
<dbReference type="GO" id="GO:0071555">
    <property type="term" value="P:cell wall organization"/>
    <property type="evidence" value="ECO:0007669"/>
    <property type="project" value="UniProtKB-KW"/>
</dbReference>
<evidence type="ECO:0000313" key="5">
    <source>
        <dbReference type="EMBL" id="WEG73211.1"/>
    </source>
</evidence>
<feature type="domain" description="SH3b" evidence="4">
    <location>
        <begin position="178"/>
        <end position="241"/>
    </location>
</feature>
<dbReference type="InterPro" id="IPR017293">
    <property type="entry name" value="N-acetylmuramoyl-L-ala_amidase"/>
</dbReference>
<dbReference type="Pfam" id="PF08239">
    <property type="entry name" value="SH3_3"/>
    <property type="match status" value="3"/>
</dbReference>
<dbReference type="Gene3D" id="3.40.630.40">
    <property type="entry name" value="Zn-dependent exopeptidases"/>
    <property type="match status" value="1"/>
</dbReference>
<dbReference type="SMART" id="SM00287">
    <property type="entry name" value="SH3b"/>
    <property type="match status" value="3"/>
</dbReference>
<dbReference type="AlphaFoldDB" id="A0AAF0CUP6"/>
<reference evidence="5" key="1">
    <citation type="submission" date="2022-10" db="EMBL/GenBank/DDBJ databases">
        <title>Vagococcus sp. isolated from poultry meat.</title>
        <authorList>
            <person name="Johansson P."/>
            <person name="Bjorkroth J."/>
        </authorList>
    </citation>
    <scope>NUCLEOTIDE SEQUENCE</scope>
    <source>
        <strain evidence="5">STAA11</strain>
    </source>
</reference>
<dbReference type="SMART" id="SM00646">
    <property type="entry name" value="Ami_3"/>
    <property type="match status" value="1"/>
</dbReference>
<evidence type="ECO:0000259" key="4">
    <source>
        <dbReference type="PROSITE" id="PS51781"/>
    </source>
</evidence>
<dbReference type="PANTHER" id="PTHR30404">
    <property type="entry name" value="N-ACETYLMURAMOYL-L-ALANINE AMIDASE"/>
    <property type="match status" value="1"/>
</dbReference>
<dbReference type="CDD" id="cd02696">
    <property type="entry name" value="MurNAc-LAA"/>
    <property type="match status" value="1"/>
</dbReference>